<name>A0A6J4H6S0_9PROT</name>
<accession>A0A6J4H6S0</accession>
<protein>
    <submittedName>
        <fullName evidence="1">Uncharacterized protein</fullName>
    </submittedName>
</protein>
<evidence type="ECO:0000313" key="1">
    <source>
        <dbReference type="EMBL" id="CAA9216398.1"/>
    </source>
</evidence>
<sequence>MAMPFADALAPAGALQSFVALCGESSWNRRTAELCARAQAGSLLGRIAQQRHALELALARVADRTTKTRAGAVERLLCLLAQEAVETAAALPAASRGRFREDILAGLTGEATLIPLFHRLRTAALLRRRGFTLRFDGFAEGAVYDMLAEREGATVEVACETVSAEAGRKVNRGDWWMLVDRINPELQTWLAAHPGRYLLKMTLPEGLAGPNQTAEVHQRISALLAAERRQGACSQAVLKLDPLVLAGAQAGDRPGGLPARLREQFGPEAHLAVTGNPSSNSVFVMAARASQENEVAAAVCRRLASAAESRLTGRHPGILAVFLEDLDRAEWRALREKLELEGAVRRFLTTGPARRVVAVSCASRFELFGAPPPDGVADGELRFRNPAHPAAKQPALAPAILSSV</sequence>
<proteinExistence type="predicted"/>
<dbReference type="AlphaFoldDB" id="A0A6J4H6S0"/>
<dbReference type="EMBL" id="CADCTL010000028">
    <property type="protein sequence ID" value="CAA9216398.1"/>
    <property type="molecule type" value="Genomic_DNA"/>
</dbReference>
<gene>
    <name evidence="1" type="ORF">AVDCRST_MAG04-405</name>
</gene>
<organism evidence="1">
    <name type="scientific">uncultured Acetobacteraceae bacterium</name>
    <dbReference type="NCBI Taxonomy" id="169975"/>
    <lineage>
        <taxon>Bacteria</taxon>
        <taxon>Pseudomonadati</taxon>
        <taxon>Pseudomonadota</taxon>
        <taxon>Alphaproteobacteria</taxon>
        <taxon>Acetobacterales</taxon>
        <taxon>Acetobacteraceae</taxon>
        <taxon>environmental samples</taxon>
    </lineage>
</organism>
<reference evidence="1" key="1">
    <citation type="submission" date="2020-02" db="EMBL/GenBank/DDBJ databases">
        <authorList>
            <person name="Meier V. D."/>
        </authorList>
    </citation>
    <scope>NUCLEOTIDE SEQUENCE</scope>
    <source>
        <strain evidence="1">AVDCRST_MAG04</strain>
    </source>
</reference>